<evidence type="ECO:0000313" key="3">
    <source>
        <dbReference type="Proteomes" id="UP000664632"/>
    </source>
</evidence>
<reference evidence="2 3" key="1">
    <citation type="submission" date="2021-03" db="EMBL/GenBank/DDBJ databases">
        <title>Enterococcal diversity collection.</title>
        <authorList>
            <person name="Gilmore M.S."/>
            <person name="Schwartzman J."/>
            <person name="Van Tyne D."/>
            <person name="Martin M."/>
            <person name="Earl A.M."/>
            <person name="Manson A.L."/>
            <person name="Straub T."/>
            <person name="Salamzade R."/>
            <person name="Saavedra J."/>
            <person name="Lebreton F."/>
            <person name="Prichula J."/>
            <person name="Schaufler K."/>
            <person name="Gaca A."/>
            <person name="Sgardioli B."/>
            <person name="Wagenaar J."/>
            <person name="Strong T."/>
        </authorList>
    </citation>
    <scope>NUCLEOTIDE SEQUENCE [LARGE SCALE GENOMIC DNA]</scope>
    <source>
        <strain evidence="2 3">DIV0869a</strain>
    </source>
</reference>
<feature type="chain" id="PRO_5045993356" evidence="1">
    <location>
        <begin position="25"/>
        <end position="190"/>
    </location>
</feature>
<keyword evidence="1" id="KW-0732">Signal</keyword>
<proteinExistence type="predicted"/>
<gene>
    <name evidence="2" type="ORF">JZO69_08910</name>
</gene>
<keyword evidence="3" id="KW-1185">Reference proteome</keyword>
<dbReference type="RefSeq" id="WP_207112534.1">
    <property type="nucleotide sequence ID" value="NZ_JAFLWD010000020.1"/>
</dbReference>
<dbReference type="Proteomes" id="UP000664632">
    <property type="component" value="Unassembled WGS sequence"/>
</dbReference>
<name>A0ABS3GYY6_9ENTE</name>
<protein>
    <submittedName>
        <fullName evidence="2">Uncharacterized protein</fullName>
    </submittedName>
</protein>
<sequence length="190" mass="20953">MKKLLMGTILCAMGIGLFPSNSLAADTHAVTNTGERVKYNTPYYLLDRTTGKGGVTYEPYASWDYVIFAHDKDSLGTPIVFENSENRDGVINLGDKVAIKSTQSSWGGYNYWHHKFDGVSSKGVWLSDYKVCTEEVYGNSKDNSVGIGGHLSPRFFEFYVNSGKGWVYGKSIASDDIAARSTNFTLVEAK</sequence>
<evidence type="ECO:0000256" key="1">
    <source>
        <dbReference type="SAM" id="SignalP"/>
    </source>
</evidence>
<feature type="signal peptide" evidence="1">
    <location>
        <begin position="1"/>
        <end position="24"/>
    </location>
</feature>
<dbReference type="InterPro" id="IPR011065">
    <property type="entry name" value="Kunitz_inhibitor_STI-like_sf"/>
</dbReference>
<evidence type="ECO:0000313" key="2">
    <source>
        <dbReference type="EMBL" id="MBO0440478.1"/>
    </source>
</evidence>
<dbReference type="Gene3D" id="2.80.10.50">
    <property type="match status" value="1"/>
</dbReference>
<dbReference type="SUPFAM" id="SSF50386">
    <property type="entry name" value="STI-like"/>
    <property type="match status" value="1"/>
</dbReference>
<organism evidence="2 3">
    <name type="scientific">Candidatus Enterococcus ikei</name>
    <dbReference type="NCBI Taxonomy" id="2815326"/>
    <lineage>
        <taxon>Bacteria</taxon>
        <taxon>Bacillati</taxon>
        <taxon>Bacillota</taxon>
        <taxon>Bacilli</taxon>
        <taxon>Lactobacillales</taxon>
        <taxon>Enterococcaceae</taxon>
        <taxon>Enterococcus</taxon>
    </lineage>
</organism>
<dbReference type="EMBL" id="JAFLWD010000020">
    <property type="protein sequence ID" value="MBO0440478.1"/>
    <property type="molecule type" value="Genomic_DNA"/>
</dbReference>
<accession>A0ABS3GYY6</accession>
<comment type="caution">
    <text evidence="2">The sequence shown here is derived from an EMBL/GenBank/DDBJ whole genome shotgun (WGS) entry which is preliminary data.</text>
</comment>